<organism evidence="9 10">
    <name type="scientific">Bionectria ochroleuca</name>
    <name type="common">Gliocladium roseum</name>
    <dbReference type="NCBI Taxonomy" id="29856"/>
    <lineage>
        <taxon>Eukaryota</taxon>
        <taxon>Fungi</taxon>
        <taxon>Dikarya</taxon>
        <taxon>Ascomycota</taxon>
        <taxon>Pezizomycotina</taxon>
        <taxon>Sordariomycetes</taxon>
        <taxon>Hypocreomycetidae</taxon>
        <taxon>Hypocreales</taxon>
        <taxon>Bionectriaceae</taxon>
        <taxon>Clonostachys</taxon>
    </lineage>
</organism>
<dbReference type="GO" id="GO:0005737">
    <property type="term" value="C:cytoplasm"/>
    <property type="evidence" value="ECO:0007669"/>
    <property type="project" value="TreeGrafter"/>
</dbReference>
<dbReference type="SUPFAM" id="SSF51735">
    <property type="entry name" value="NAD(P)-binding Rossmann-fold domains"/>
    <property type="match status" value="1"/>
</dbReference>
<dbReference type="InterPro" id="IPR013149">
    <property type="entry name" value="ADH-like_C"/>
</dbReference>
<dbReference type="GO" id="GO:0004022">
    <property type="term" value="F:alcohol dehydrogenase (NAD+) activity"/>
    <property type="evidence" value="ECO:0007669"/>
    <property type="project" value="TreeGrafter"/>
</dbReference>
<gene>
    <name evidence="9" type="ORF">IM811_016531</name>
</gene>
<dbReference type="Pfam" id="PF08240">
    <property type="entry name" value="ADH_N"/>
    <property type="match status" value="1"/>
</dbReference>
<dbReference type="SUPFAM" id="SSF50129">
    <property type="entry name" value="GroES-like"/>
    <property type="match status" value="1"/>
</dbReference>
<dbReference type="Gene3D" id="3.40.50.720">
    <property type="entry name" value="NAD(P)-binding Rossmann-like Domain"/>
    <property type="match status" value="1"/>
</dbReference>
<evidence type="ECO:0000256" key="6">
    <source>
        <dbReference type="ARBA" id="ARBA00023027"/>
    </source>
</evidence>
<protein>
    <recommendedName>
        <fullName evidence="8">Enoyl reductase (ER) domain-containing protein</fullName>
    </recommendedName>
</protein>
<dbReference type="CDD" id="cd08297">
    <property type="entry name" value="CAD3"/>
    <property type="match status" value="1"/>
</dbReference>
<comment type="cofactor">
    <cofactor evidence="1 7">
        <name>Zn(2+)</name>
        <dbReference type="ChEBI" id="CHEBI:29105"/>
    </cofactor>
</comment>
<comment type="similarity">
    <text evidence="2 7">Belongs to the zinc-containing alcohol dehydrogenase family.</text>
</comment>
<dbReference type="InterPro" id="IPR002328">
    <property type="entry name" value="ADH_Zn_CS"/>
</dbReference>
<feature type="domain" description="Enoyl reductase (ER)" evidence="8">
    <location>
        <begin position="15"/>
        <end position="349"/>
    </location>
</feature>
<evidence type="ECO:0000256" key="5">
    <source>
        <dbReference type="ARBA" id="ARBA00023002"/>
    </source>
</evidence>
<evidence type="ECO:0000256" key="1">
    <source>
        <dbReference type="ARBA" id="ARBA00001947"/>
    </source>
</evidence>
<dbReference type="InterPro" id="IPR036291">
    <property type="entry name" value="NAD(P)-bd_dom_sf"/>
</dbReference>
<evidence type="ECO:0000313" key="10">
    <source>
        <dbReference type="Proteomes" id="UP000616885"/>
    </source>
</evidence>
<keyword evidence="4 7" id="KW-0862">Zinc</keyword>
<dbReference type="SMART" id="SM00829">
    <property type="entry name" value="PKS_ER"/>
    <property type="match status" value="1"/>
</dbReference>
<keyword evidence="5" id="KW-0560">Oxidoreductase</keyword>
<dbReference type="PANTHER" id="PTHR42940:SF5">
    <property type="entry name" value="ALCOHOL DEHYDROGENASE 2"/>
    <property type="match status" value="1"/>
</dbReference>
<name>A0A8H7KDE5_BIOOC</name>
<proteinExistence type="inferred from homology"/>
<accession>A0A8H7KDE5</accession>
<dbReference type="EMBL" id="JADCTT010000008">
    <property type="protein sequence ID" value="KAF9748736.1"/>
    <property type="molecule type" value="Genomic_DNA"/>
</dbReference>
<keyword evidence="3 7" id="KW-0479">Metal-binding</keyword>
<dbReference type="Pfam" id="PF00107">
    <property type="entry name" value="ADH_zinc_N"/>
    <property type="match status" value="1"/>
</dbReference>
<comment type="caution">
    <text evidence="9">The sequence shown here is derived from an EMBL/GenBank/DDBJ whole genome shotgun (WGS) entry which is preliminary data.</text>
</comment>
<dbReference type="InterPro" id="IPR011032">
    <property type="entry name" value="GroES-like_sf"/>
</dbReference>
<evidence type="ECO:0000256" key="3">
    <source>
        <dbReference type="ARBA" id="ARBA00022723"/>
    </source>
</evidence>
<dbReference type="PROSITE" id="PS00059">
    <property type="entry name" value="ADH_ZINC"/>
    <property type="match status" value="1"/>
</dbReference>
<evidence type="ECO:0000313" key="9">
    <source>
        <dbReference type="EMBL" id="KAF9748736.1"/>
    </source>
</evidence>
<dbReference type="AlphaFoldDB" id="A0A8H7KDE5"/>
<dbReference type="FunFam" id="3.40.50.720:FF:000039">
    <property type="entry name" value="Alcohol dehydrogenase AdhP"/>
    <property type="match status" value="1"/>
</dbReference>
<keyword evidence="6" id="KW-0520">NAD</keyword>
<evidence type="ECO:0000256" key="7">
    <source>
        <dbReference type="RuleBase" id="RU361277"/>
    </source>
</evidence>
<dbReference type="PANTHER" id="PTHR42940">
    <property type="entry name" value="ALCOHOL DEHYDROGENASE 1-RELATED"/>
    <property type="match status" value="1"/>
</dbReference>
<dbReference type="Proteomes" id="UP000616885">
    <property type="component" value="Unassembled WGS sequence"/>
</dbReference>
<dbReference type="InterPro" id="IPR020843">
    <property type="entry name" value="ER"/>
</dbReference>
<evidence type="ECO:0000256" key="4">
    <source>
        <dbReference type="ARBA" id="ARBA00022833"/>
    </source>
</evidence>
<dbReference type="GO" id="GO:0008270">
    <property type="term" value="F:zinc ion binding"/>
    <property type="evidence" value="ECO:0007669"/>
    <property type="project" value="InterPro"/>
</dbReference>
<dbReference type="InterPro" id="IPR013154">
    <property type="entry name" value="ADH-like_N"/>
</dbReference>
<sequence length="359" mass="37687">MTEKSVTMKAAVVKRSSESFTFEISRVQRPVPGPLDILVKLSVTGVCGTDMALASGELGPTQSILGHEGVGYVVQLGASVPDSSIKIGDRVGIAWLRDICGICAACLHPGGETRCHEQLNSGRKIDGTFAEYALVPSRYIIRIPEHVKVPDELIAPILCGGVTAYSALKNAGGTGGQWVAISGAGGGVGGLAIQYAKALGFQVIAIDIGSSKRRLCTASGADHFIDAAETQDVKALVYELTRHRGPSVVLACATSGRAYNTALDLVAPFGTFVCVGIPPPGELLSFHPLLLLDSGARIVGSAVGSRADIAEAIDFVERGLVKPHIVLKNLEDLPEIEASFNKVVGKIVLRLQSDRKVKL</sequence>
<dbReference type="Gene3D" id="3.90.180.10">
    <property type="entry name" value="Medium-chain alcohol dehydrogenases, catalytic domain"/>
    <property type="match status" value="1"/>
</dbReference>
<evidence type="ECO:0000256" key="2">
    <source>
        <dbReference type="ARBA" id="ARBA00008072"/>
    </source>
</evidence>
<reference evidence="9" key="1">
    <citation type="submission" date="2020-10" db="EMBL/GenBank/DDBJ databases">
        <title>High-Quality Genome Resource of Clonostachys rosea strain S41 by Oxford Nanopore Long-Read Sequencing.</title>
        <authorList>
            <person name="Wang H."/>
        </authorList>
    </citation>
    <scope>NUCLEOTIDE SEQUENCE</scope>
    <source>
        <strain evidence="9">S41</strain>
    </source>
</reference>
<evidence type="ECO:0000259" key="8">
    <source>
        <dbReference type="SMART" id="SM00829"/>
    </source>
</evidence>